<evidence type="ECO:0000256" key="4">
    <source>
        <dbReference type="ARBA" id="ARBA00022692"/>
    </source>
</evidence>
<evidence type="ECO:0000256" key="3">
    <source>
        <dbReference type="ARBA" id="ARBA00022448"/>
    </source>
</evidence>
<dbReference type="InterPro" id="IPR006012">
    <property type="entry name" value="Syntaxin/epimorphin_CS"/>
</dbReference>
<evidence type="ECO:0000256" key="11">
    <source>
        <dbReference type="SAM" id="Phobius"/>
    </source>
</evidence>
<protein>
    <submittedName>
        <fullName evidence="13">3897_t:CDS:1</fullName>
    </submittedName>
</protein>
<feature type="coiled-coil region" evidence="10">
    <location>
        <begin position="79"/>
        <end position="131"/>
    </location>
</feature>
<organism evidence="13 14">
    <name type="scientific">Paraglomus brasilianum</name>
    <dbReference type="NCBI Taxonomy" id="144538"/>
    <lineage>
        <taxon>Eukaryota</taxon>
        <taxon>Fungi</taxon>
        <taxon>Fungi incertae sedis</taxon>
        <taxon>Mucoromycota</taxon>
        <taxon>Glomeromycotina</taxon>
        <taxon>Glomeromycetes</taxon>
        <taxon>Paraglomerales</taxon>
        <taxon>Paraglomeraceae</taxon>
        <taxon>Paraglomus</taxon>
    </lineage>
</organism>
<dbReference type="Gene3D" id="1.20.58.70">
    <property type="match status" value="1"/>
</dbReference>
<evidence type="ECO:0000313" key="14">
    <source>
        <dbReference type="Proteomes" id="UP000789739"/>
    </source>
</evidence>
<gene>
    <name evidence="13" type="ORF">PBRASI_LOCUS5962</name>
</gene>
<feature type="domain" description="T-SNARE coiled-coil homology" evidence="12">
    <location>
        <begin position="224"/>
        <end position="286"/>
    </location>
</feature>
<dbReference type="AlphaFoldDB" id="A0A9N9FWU4"/>
<name>A0A9N9FWU4_9GLOM</name>
<evidence type="ECO:0000256" key="2">
    <source>
        <dbReference type="ARBA" id="ARBA00009063"/>
    </source>
</evidence>
<keyword evidence="9 11" id="KW-0472">Membrane</keyword>
<dbReference type="GO" id="GO:0031201">
    <property type="term" value="C:SNARE complex"/>
    <property type="evidence" value="ECO:0007669"/>
    <property type="project" value="TreeGrafter"/>
</dbReference>
<dbReference type="GO" id="GO:0000139">
    <property type="term" value="C:Golgi membrane"/>
    <property type="evidence" value="ECO:0007669"/>
    <property type="project" value="UniProtKB-SubCell"/>
</dbReference>
<dbReference type="SUPFAM" id="SSF47661">
    <property type="entry name" value="t-snare proteins"/>
    <property type="match status" value="1"/>
</dbReference>
<evidence type="ECO:0000256" key="6">
    <source>
        <dbReference type="ARBA" id="ARBA00022989"/>
    </source>
</evidence>
<evidence type="ECO:0000256" key="1">
    <source>
        <dbReference type="ARBA" id="ARBA00004409"/>
    </source>
</evidence>
<comment type="subcellular location">
    <subcellularLocation>
        <location evidence="1">Golgi apparatus membrane</location>
        <topology evidence="1">Single-pass type IV membrane protein</topology>
    </subcellularLocation>
</comment>
<evidence type="ECO:0000256" key="10">
    <source>
        <dbReference type="SAM" id="Coils"/>
    </source>
</evidence>
<dbReference type="GO" id="GO:0006906">
    <property type="term" value="P:vesicle fusion"/>
    <property type="evidence" value="ECO:0007669"/>
    <property type="project" value="TreeGrafter"/>
</dbReference>
<dbReference type="CDD" id="cd15845">
    <property type="entry name" value="SNARE_syntaxin16"/>
    <property type="match status" value="1"/>
</dbReference>
<dbReference type="InterPro" id="IPR010989">
    <property type="entry name" value="SNARE"/>
</dbReference>
<dbReference type="PANTHER" id="PTHR19957">
    <property type="entry name" value="SYNTAXIN"/>
    <property type="match status" value="1"/>
</dbReference>
<proteinExistence type="inferred from homology"/>
<evidence type="ECO:0000256" key="5">
    <source>
        <dbReference type="ARBA" id="ARBA00022927"/>
    </source>
</evidence>
<keyword evidence="14" id="KW-1185">Reference proteome</keyword>
<keyword evidence="5" id="KW-0653">Protein transport</keyword>
<dbReference type="GO" id="GO:0048278">
    <property type="term" value="P:vesicle docking"/>
    <property type="evidence" value="ECO:0007669"/>
    <property type="project" value="TreeGrafter"/>
</dbReference>
<evidence type="ECO:0000259" key="12">
    <source>
        <dbReference type="PROSITE" id="PS50192"/>
    </source>
</evidence>
<comment type="similarity">
    <text evidence="2">Belongs to the syntaxin family.</text>
</comment>
<dbReference type="SMART" id="SM00397">
    <property type="entry name" value="t_SNARE"/>
    <property type="match status" value="1"/>
</dbReference>
<evidence type="ECO:0000256" key="8">
    <source>
        <dbReference type="ARBA" id="ARBA00023054"/>
    </source>
</evidence>
<dbReference type="PANTHER" id="PTHR19957:SF83">
    <property type="entry name" value="SYNTAXIN-16"/>
    <property type="match status" value="1"/>
</dbReference>
<dbReference type="PROSITE" id="PS50192">
    <property type="entry name" value="T_SNARE"/>
    <property type="match status" value="1"/>
</dbReference>
<evidence type="ECO:0000256" key="7">
    <source>
        <dbReference type="ARBA" id="ARBA00023034"/>
    </source>
</evidence>
<feature type="transmembrane region" description="Helical" evidence="11">
    <location>
        <begin position="298"/>
        <end position="315"/>
    </location>
</feature>
<sequence length="318" mass="36297">MSIYGLGLAFPHFTNHETAMALRSRTSLFLQYRNSFARSSAGMPLVSTPGYNAERAGLIESSDHVIELSVLPPRWVDIVDEVDEDIEAMKERITKLQALHKKHTLPGFDDRKEEEEEIEHLTGEITKLFHECQRKIRQIANESRSSAAQSQEALMSKNIQTSLATKLQELSSSFRKQQSSYMKELKGRESRSPAFFSTSSRDSSEEDLELVFTAAQLAVVESSETIISQREREINEIAKSIYELAEIFKDLQTLVIDQGTLLDRIDYNVEQMNVNVISAARELDEGEKYQKKSRNRKIILLLLLIIFGLIIILIFKPR</sequence>
<dbReference type="Proteomes" id="UP000789739">
    <property type="component" value="Unassembled WGS sequence"/>
</dbReference>
<keyword evidence="7" id="KW-0333">Golgi apparatus</keyword>
<dbReference type="InterPro" id="IPR000727">
    <property type="entry name" value="T_SNARE_dom"/>
</dbReference>
<dbReference type="PROSITE" id="PS00914">
    <property type="entry name" value="SYNTAXIN"/>
    <property type="match status" value="1"/>
</dbReference>
<evidence type="ECO:0000256" key="9">
    <source>
        <dbReference type="ARBA" id="ARBA00023136"/>
    </source>
</evidence>
<evidence type="ECO:0000313" key="13">
    <source>
        <dbReference type="EMBL" id="CAG8568315.1"/>
    </source>
</evidence>
<dbReference type="OrthoDB" id="10251371at2759"/>
<dbReference type="GO" id="GO:0005484">
    <property type="term" value="F:SNAP receptor activity"/>
    <property type="evidence" value="ECO:0007669"/>
    <property type="project" value="InterPro"/>
</dbReference>
<keyword evidence="4 11" id="KW-0812">Transmembrane</keyword>
<keyword evidence="6 11" id="KW-1133">Transmembrane helix</keyword>
<dbReference type="GO" id="GO:0000149">
    <property type="term" value="F:SNARE binding"/>
    <property type="evidence" value="ECO:0007669"/>
    <property type="project" value="TreeGrafter"/>
</dbReference>
<dbReference type="InterPro" id="IPR045242">
    <property type="entry name" value="Syntaxin"/>
</dbReference>
<keyword evidence="3" id="KW-0813">Transport</keyword>
<keyword evidence="8 10" id="KW-0175">Coiled coil</keyword>
<dbReference type="EMBL" id="CAJVPI010000745">
    <property type="protein sequence ID" value="CAG8568315.1"/>
    <property type="molecule type" value="Genomic_DNA"/>
</dbReference>
<reference evidence="13" key="1">
    <citation type="submission" date="2021-06" db="EMBL/GenBank/DDBJ databases">
        <authorList>
            <person name="Kallberg Y."/>
            <person name="Tangrot J."/>
            <person name="Rosling A."/>
        </authorList>
    </citation>
    <scope>NUCLEOTIDE SEQUENCE</scope>
    <source>
        <strain evidence="13">BR232B</strain>
    </source>
</reference>
<dbReference type="Pfam" id="PF05739">
    <property type="entry name" value="SNARE"/>
    <property type="match status" value="1"/>
</dbReference>
<accession>A0A9N9FWU4</accession>
<dbReference type="GO" id="GO:0006886">
    <property type="term" value="P:intracellular protein transport"/>
    <property type="evidence" value="ECO:0007669"/>
    <property type="project" value="InterPro"/>
</dbReference>
<comment type="caution">
    <text evidence="13">The sequence shown here is derived from an EMBL/GenBank/DDBJ whole genome shotgun (WGS) entry which is preliminary data.</text>
</comment>